<evidence type="ECO:0000259" key="2">
    <source>
        <dbReference type="SMART" id="SM01037"/>
    </source>
</evidence>
<dbReference type="CDD" id="cd07816">
    <property type="entry name" value="Bet_v1-like"/>
    <property type="match status" value="1"/>
</dbReference>
<accession>A0A8B8P3E2</accession>
<proteinExistence type="inferred from homology"/>
<feature type="domain" description="Bet v I/Major latex protein" evidence="2">
    <location>
        <begin position="3"/>
        <end position="151"/>
    </location>
</feature>
<dbReference type="OrthoDB" id="1072116at2759"/>
<dbReference type="RefSeq" id="XP_030529099.1">
    <property type="nucleotide sequence ID" value="XM_030673239.2"/>
</dbReference>
<dbReference type="GeneID" id="115739926"/>
<organism evidence="3 4">
    <name type="scientific">Rhodamnia argentea</name>
    <dbReference type="NCBI Taxonomy" id="178133"/>
    <lineage>
        <taxon>Eukaryota</taxon>
        <taxon>Viridiplantae</taxon>
        <taxon>Streptophyta</taxon>
        <taxon>Embryophyta</taxon>
        <taxon>Tracheophyta</taxon>
        <taxon>Spermatophyta</taxon>
        <taxon>Magnoliopsida</taxon>
        <taxon>eudicotyledons</taxon>
        <taxon>Gunneridae</taxon>
        <taxon>Pentapetalae</taxon>
        <taxon>rosids</taxon>
        <taxon>malvids</taxon>
        <taxon>Myrtales</taxon>
        <taxon>Myrtaceae</taxon>
        <taxon>Myrtoideae</taxon>
        <taxon>Myrteae</taxon>
        <taxon>Australasian group</taxon>
        <taxon>Rhodamnia</taxon>
    </lineage>
</organism>
<gene>
    <name evidence="4" type="primary">LOC115739926</name>
</gene>
<dbReference type="Pfam" id="PF00407">
    <property type="entry name" value="Bet_v_1"/>
    <property type="match status" value="1"/>
</dbReference>
<dbReference type="SUPFAM" id="SSF55961">
    <property type="entry name" value="Bet v1-like"/>
    <property type="match status" value="1"/>
</dbReference>
<dbReference type="GO" id="GO:0006952">
    <property type="term" value="P:defense response"/>
    <property type="evidence" value="ECO:0007669"/>
    <property type="project" value="InterPro"/>
</dbReference>
<evidence type="ECO:0000313" key="4">
    <source>
        <dbReference type="RefSeq" id="XP_030529099.1"/>
    </source>
</evidence>
<dbReference type="InterPro" id="IPR052006">
    <property type="entry name" value="MLP-like"/>
</dbReference>
<sequence>MANLRGKVEAEVELKSPADKFFKIWRSETHKLPTVSSKNVQGLKVHEGDWDQHGAIKIWNYTVDGKSEVFKEKVEFDDDNMSFTLHGTEGHVFDAWKVFKPACKLVPKEQGSVAKLSIEYEKYKASDPNPDKYMAFFIDMTKDIDAHILSARRKKDRGMDVIICEVVLYYA</sequence>
<dbReference type="KEGG" id="rarg:115739926"/>
<evidence type="ECO:0000313" key="3">
    <source>
        <dbReference type="Proteomes" id="UP000827889"/>
    </source>
</evidence>
<dbReference type="Proteomes" id="UP000827889">
    <property type="component" value="Chromosome 5"/>
</dbReference>
<dbReference type="SMART" id="SM01037">
    <property type="entry name" value="Bet_v_1"/>
    <property type="match status" value="1"/>
</dbReference>
<dbReference type="InterPro" id="IPR023393">
    <property type="entry name" value="START-like_dom_sf"/>
</dbReference>
<dbReference type="AlphaFoldDB" id="A0A8B8P3E2"/>
<dbReference type="PANTHER" id="PTHR31338">
    <property type="entry name" value="POLYKETIDE CYCLASE/DEHYDRASE AND LIPID TRANSPORT SUPERFAMILY PROTEIN"/>
    <property type="match status" value="1"/>
</dbReference>
<comment type="similarity">
    <text evidence="1">Belongs to the MLP family.</text>
</comment>
<keyword evidence="3" id="KW-1185">Reference proteome</keyword>
<name>A0A8B8P3E2_9MYRT</name>
<dbReference type="InterPro" id="IPR000916">
    <property type="entry name" value="Bet_v_I/MLP"/>
</dbReference>
<evidence type="ECO:0000256" key="1">
    <source>
        <dbReference type="ARBA" id="ARBA00038242"/>
    </source>
</evidence>
<dbReference type="PANTHER" id="PTHR31338:SF20">
    <property type="entry name" value="BET V I_MAJOR LATEX PROTEIN DOMAIN-CONTAINING PROTEIN"/>
    <property type="match status" value="1"/>
</dbReference>
<reference evidence="4" key="1">
    <citation type="submission" date="2025-08" db="UniProtKB">
        <authorList>
            <consortium name="RefSeq"/>
        </authorList>
    </citation>
    <scope>IDENTIFICATION</scope>
    <source>
        <tissue evidence="4">Leaf</tissue>
    </source>
</reference>
<protein>
    <submittedName>
        <fullName evidence="4">MLP-like protein 328</fullName>
    </submittedName>
</protein>
<dbReference type="Gene3D" id="3.30.530.20">
    <property type="match status" value="1"/>
</dbReference>